<dbReference type="AlphaFoldDB" id="A0A067BYY9"/>
<evidence type="ECO:0000256" key="1">
    <source>
        <dbReference type="ARBA" id="ARBA00004141"/>
    </source>
</evidence>
<dbReference type="GO" id="GO:0005886">
    <property type="term" value="C:plasma membrane"/>
    <property type="evidence" value="ECO:0007669"/>
    <property type="project" value="UniProtKB-SubCell"/>
</dbReference>
<keyword evidence="8" id="KW-1185">Reference proteome</keyword>
<dbReference type="PANTHER" id="PTHR12385:SF4">
    <property type="entry name" value="PROTEIN PNS1"/>
    <property type="match status" value="1"/>
</dbReference>
<protein>
    <recommendedName>
        <fullName evidence="6">Choline transporter-like protein</fullName>
    </recommendedName>
</protein>
<dbReference type="EMBL" id="KK583346">
    <property type="protein sequence ID" value="KDO19541.1"/>
    <property type="molecule type" value="Genomic_DNA"/>
</dbReference>
<keyword evidence="4 6" id="KW-1133">Transmembrane helix</keyword>
<dbReference type="GO" id="GO:0022857">
    <property type="term" value="F:transmembrane transporter activity"/>
    <property type="evidence" value="ECO:0007669"/>
    <property type="project" value="UniProtKB-UniRule"/>
</dbReference>
<keyword evidence="3 6" id="KW-0812">Transmembrane</keyword>
<name>A0A067BYY9_SAPPC</name>
<comment type="caution">
    <text evidence="6">Lacks conserved residue(s) required for the propagation of feature annotation.</text>
</comment>
<accession>A0A067BYY9</accession>
<evidence type="ECO:0000256" key="3">
    <source>
        <dbReference type="ARBA" id="ARBA00022692"/>
    </source>
</evidence>
<gene>
    <name evidence="7" type="ORF">SPRG_15284</name>
</gene>
<feature type="non-terminal residue" evidence="7">
    <location>
        <position position="1"/>
    </location>
</feature>
<comment type="similarity">
    <text evidence="2 6">Belongs to the CTL (choline transporter-like) family.</text>
</comment>
<comment type="subcellular location">
    <subcellularLocation>
        <location evidence="6">Cell membrane</location>
        <topology evidence="6">Multi-pass membrane protein</topology>
    </subcellularLocation>
    <subcellularLocation>
        <location evidence="1">Membrane</location>
        <topology evidence="1">Multi-pass membrane protein</topology>
    </subcellularLocation>
</comment>
<dbReference type="OMA" id="ALEFTRC"/>
<keyword evidence="5 6" id="KW-0472">Membrane</keyword>
<dbReference type="VEuPathDB" id="FungiDB:SPRG_15284"/>
<reference evidence="7 8" key="1">
    <citation type="journal article" date="2013" name="PLoS Genet.">
        <title>Distinctive expansion of potential virulence genes in the genome of the oomycete fish pathogen Saprolegnia parasitica.</title>
        <authorList>
            <person name="Jiang R.H."/>
            <person name="de Bruijn I."/>
            <person name="Haas B.J."/>
            <person name="Belmonte R."/>
            <person name="Lobach L."/>
            <person name="Christie J."/>
            <person name="van den Ackerveken G."/>
            <person name="Bottin A."/>
            <person name="Bulone V."/>
            <person name="Diaz-Moreno S.M."/>
            <person name="Dumas B."/>
            <person name="Fan L."/>
            <person name="Gaulin E."/>
            <person name="Govers F."/>
            <person name="Grenville-Briggs L.J."/>
            <person name="Horner N.R."/>
            <person name="Levin J.Z."/>
            <person name="Mammella M."/>
            <person name="Meijer H.J."/>
            <person name="Morris P."/>
            <person name="Nusbaum C."/>
            <person name="Oome S."/>
            <person name="Phillips A.J."/>
            <person name="van Rooyen D."/>
            <person name="Rzeszutek E."/>
            <person name="Saraiva M."/>
            <person name="Secombes C.J."/>
            <person name="Seidl M.F."/>
            <person name="Snel B."/>
            <person name="Stassen J.H."/>
            <person name="Sykes S."/>
            <person name="Tripathy S."/>
            <person name="van den Berg H."/>
            <person name="Vega-Arreguin J.C."/>
            <person name="Wawra S."/>
            <person name="Young S.K."/>
            <person name="Zeng Q."/>
            <person name="Dieguez-Uribeondo J."/>
            <person name="Russ C."/>
            <person name="Tyler B.M."/>
            <person name="van West P."/>
        </authorList>
    </citation>
    <scope>NUCLEOTIDE SEQUENCE [LARGE SCALE GENOMIC DNA]</scope>
    <source>
        <strain evidence="7 8">CBS 223.65</strain>
    </source>
</reference>
<evidence type="ECO:0000256" key="5">
    <source>
        <dbReference type="ARBA" id="ARBA00023136"/>
    </source>
</evidence>
<evidence type="ECO:0000256" key="6">
    <source>
        <dbReference type="RuleBase" id="RU368066"/>
    </source>
</evidence>
<dbReference type="KEGG" id="spar:SPRG_15284"/>
<comment type="function">
    <text evidence="6">Choline transporter.</text>
</comment>
<dbReference type="Pfam" id="PF04515">
    <property type="entry name" value="Choline_transpo"/>
    <property type="match status" value="1"/>
</dbReference>
<dbReference type="InterPro" id="IPR007603">
    <property type="entry name" value="Choline_transptr-like"/>
</dbReference>
<feature type="transmembrane region" description="Helical" evidence="6">
    <location>
        <begin position="89"/>
        <end position="115"/>
    </location>
</feature>
<organism evidence="7 8">
    <name type="scientific">Saprolegnia parasitica (strain CBS 223.65)</name>
    <dbReference type="NCBI Taxonomy" id="695850"/>
    <lineage>
        <taxon>Eukaryota</taxon>
        <taxon>Sar</taxon>
        <taxon>Stramenopiles</taxon>
        <taxon>Oomycota</taxon>
        <taxon>Saprolegniomycetes</taxon>
        <taxon>Saprolegniales</taxon>
        <taxon>Saprolegniaceae</taxon>
        <taxon>Saprolegnia</taxon>
    </lineage>
</organism>
<proteinExistence type="inferred from homology"/>
<evidence type="ECO:0000256" key="2">
    <source>
        <dbReference type="ARBA" id="ARBA00007168"/>
    </source>
</evidence>
<dbReference type="GeneID" id="24137027"/>
<sequence length="144" mass="15815">DALTRSLTTSLESICLASLVVAIIETLRKVLQLVEVLNYWAFVYVAVYGISFVMSVWTVLQLFQTRGFTVLLNDNLLASALEFTRCGAFFIGLAVAMVTLGGIESAAGAVIVCFVENPEASRESHFGSLLHGWQRNLEECISYD</sequence>
<dbReference type="Proteomes" id="UP000030745">
    <property type="component" value="Unassembled WGS sequence"/>
</dbReference>
<feature type="transmembrane region" description="Helical" evidence="6">
    <location>
        <begin position="39"/>
        <end position="63"/>
    </location>
</feature>
<dbReference type="OrthoDB" id="10026418at2759"/>
<evidence type="ECO:0000256" key="4">
    <source>
        <dbReference type="ARBA" id="ARBA00022989"/>
    </source>
</evidence>
<evidence type="ECO:0000313" key="8">
    <source>
        <dbReference type="Proteomes" id="UP000030745"/>
    </source>
</evidence>
<evidence type="ECO:0000313" key="7">
    <source>
        <dbReference type="EMBL" id="KDO19541.1"/>
    </source>
</evidence>
<dbReference type="PANTHER" id="PTHR12385">
    <property type="entry name" value="CHOLINE TRANSPORTER-LIKE (SLC FAMILY 44)"/>
    <property type="match status" value="1"/>
</dbReference>
<dbReference type="RefSeq" id="XP_012209768.1">
    <property type="nucleotide sequence ID" value="XM_012354378.1"/>
</dbReference>